<dbReference type="EMBL" id="PEXU01000006">
    <property type="protein sequence ID" value="PIS43021.1"/>
    <property type="molecule type" value="Genomic_DNA"/>
</dbReference>
<accession>A0A2H0YWZ6</accession>
<gene>
    <name evidence="1" type="ORF">COT24_00585</name>
</gene>
<reference evidence="1 2" key="1">
    <citation type="submission" date="2017-09" db="EMBL/GenBank/DDBJ databases">
        <title>Depth-based differentiation of microbial function through sediment-hosted aquifers and enrichment of novel symbionts in the deep terrestrial subsurface.</title>
        <authorList>
            <person name="Probst A.J."/>
            <person name="Ladd B."/>
            <person name="Jarett J.K."/>
            <person name="Geller-Mcgrath D.E."/>
            <person name="Sieber C.M."/>
            <person name="Emerson J.B."/>
            <person name="Anantharaman K."/>
            <person name="Thomas B.C."/>
            <person name="Malmstrom R."/>
            <person name="Stieglmeier M."/>
            <person name="Klingl A."/>
            <person name="Woyke T."/>
            <person name="Ryan C.M."/>
            <person name="Banfield J.F."/>
        </authorList>
    </citation>
    <scope>NUCLEOTIDE SEQUENCE [LARGE SCALE GENOMIC DNA]</scope>
    <source>
        <strain evidence="1">CG08_land_8_20_14_0_20_40_16</strain>
    </source>
</reference>
<comment type="caution">
    <text evidence="1">The sequence shown here is derived from an EMBL/GenBank/DDBJ whole genome shotgun (WGS) entry which is preliminary data.</text>
</comment>
<protein>
    <submittedName>
        <fullName evidence="1">Uncharacterized protein</fullName>
    </submittedName>
</protein>
<name>A0A2H0YWZ6_9BACT</name>
<dbReference type="Proteomes" id="UP000231542">
    <property type="component" value="Unassembled WGS sequence"/>
</dbReference>
<evidence type="ECO:0000313" key="1">
    <source>
        <dbReference type="EMBL" id="PIS43021.1"/>
    </source>
</evidence>
<organism evidence="1 2">
    <name type="scientific">Candidatus Kerfeldbacteria bacterium CG08_land_8_20_14_0_20_40_16</name>
    <dbReference type="NCBI Taxonomy" id="2014244"/>
    <lineage>
        <taxon>Bacteria</taxon>
        <taxon>Candidatus Kerfeldiibacteriota</taxon>
    </lineage>
</organism>
<evidence type="ECO:0000313" key="2">
    <source>
        <dbReference type="Proteomes" id="UP000231542"/>
    </source>
</evidence>
<sequence>MRGIIIDGVTASGKTSIIKNLNISLSESKPPMTKFFISEHYTERMLEHLKDDDQLIGGEVKNI</sequence>
<proteinExistence type="predicted"/>
<dbReference type="AlphaFoldDB" id="A0A2H0YWZ6"/>